<keyword evidence="3" id="KW-1185">Reference proteome</keyword>
<evidence type="ECO:0000313" key="2">
    <source>
        <dbReference type="EMBL" id="RMX51990.1"/>
    </source>
</evidence>
<dbReference type="EMBL" id="RCHS01001705">
    <property type="protein sequence ID" value="RMX51990.1"/>
    <property type="molecule type" value="Genomic_DNA"/>
</dbReference>
<feature type="coiled-coil region" evidence="1">
    <location>
        <begin position="24"/>
        <end position="72"/>
    </location>
</feature>
<evidence type="ECO:0000256" key="1">
    <source>
        <dbReference type="SAM" id="Coils"/>
    </source>
</evidence>
<organism evidence="2 3">
    <name type="scientific">Pocillopora damicornis</name>
    <name type="common">Cauliflower coral</name>
    <name type="synonym">Millepora damicornis</name>
    <dbReference type="NCBI Taxonomy" id="46731"/>
    <lineage>
        <taxon>Eukaryota</taxon>
        <taxon>Metazoa</taxon>
        <taxon>Cnidaria</taxon>
        <taxon>Anthozoa</taxon>
        <taxon>Hexacorallia</taxon>
        <taxon>Scleractinia</taxon>
        <taxon>Astrocoeniina</taxon>
        <taxon>Pocilloporidae</taxon>
        <taxon>Pocillopora</taxon>
    </lineage>
</organism>
<evidence type="ECO:0000313" key="3">
    <source>
        <dbReference type="Proteomes" id="UP000275408"/>
    </source>
</evidence>
<keyword evidence="1" id="KW-0175">Coiled coil</keyword>
<protein>
    <submittedName>
        <fullName evidence="2">Uncharacterized protein</fullName>
    </submittedName>
</protein>
<proteinExistence type="predicted"/>
<dbReference type="AlphaFoldDB" id="A0A3M6UE79"/>
<accession>A0A3M6UE79</accession>
<name>A0A3M6UE79_POCDA</name>
<reference evidence="2 3" key="1">
    <citation type="journal article" date="2018" name="Sci. Rep.">
        <title>Comparative analysis of the Pocillopora damicornis genome highlights role of immune system in coral evolution.</title>
        <authorList>
            <person name="Cunning R."/>
            <person name="Bay R.A."/>
            <person name="Gillette P."/>
            <person name="Baker A.C."/>
            <person name="Traylor-Knowles N."/>
        </authorList>
    </citation>
    <scope>NUCLEOTIDE SEQUENCE [LARGE SCALE GENOMIC DNA]</scope>
    <source>
        <strain evidence="2">RSMAS</strain>
        <tissue evidence="2">Whole animal</tissue>
    </source>
</reference>
<gene>
    <name evidence="2" type="ORF">pdam_00004746</name>
</gene>
<dbReference type="Proteomes" id="UP000275408">
    <property type="component" value="Unassembled WGS sequence"/>
</dbReference>
<comment type="caution">
    <text evidence="2">The sequence shown here is derived from an EMBL/GenBank/DDBJ whole genome shotgun (WGS) entry which is preliminary data.</text>
</comment>
<sequence>MASVVSESFIVRASYPSNEKERPINKLQRQFYELEKQCDKYFDDLGDVEDMCKQAKKNMKRFQLEAKAEKEIVKRDAQIHVRLFKHG</sequence>